<dbReference type="InterPro" id="IPR026037">
    <property type="entry name" value="PgpA"/>
</dbReference>
<proteinExistence type="predicted"/>
<dbReference type="PANTHER" id="PTHR36305:SF1">
    <property type="entry name" value="PHOSPHATIDYLGLYCEROPHOSPHATASE A"/>
    <property type="match status" value="1"/>
</dbReference>
<sequence length="155" mass="16420">MIKLAKAIATCGIGYMGKGGGSVAAAAYCVVWLLITGNTTTVWSIVLALAILLLGVWSSNNVESTWGHDSSKVVVDEVAGMMITLAWAPVELIFALIGFVLFRFFDILKPLGIRKAEDLPGGWGVMADDVLAGIYAFIVLQVVIYLADGKLSGLI</sequence>
<feature type="transmembrane region" description="Helical" evidence="1">
    <location>
        <begin position="78"/>
        <end position="105"/>
    </location>
</feature>
<feature type="transmembrane region" description="Helical" evidence="1">
    <location>
        <begin position="41"/>
        <end position="57"/>
    </location>
</feature>
<dbReference type="Proteomes" id="UP001165367">
    <property type="component" value="Unassembled WGS sequence"/>
</dbReference>
<dbReference type="SUPFAM" id="SSF101307">
    <property type="entry name" value="YutG-like"/>
    <property type="match status" value="1"/>
</dbReference>
<evidence type="ECO:0000256" key="1">
    <source>
        <dbReference type="SAM" id="Phobius"/>
    </source>
</evidence>
<protein>
    <submittedName>
        <fullName evidence="3">Phosphatidylglycerophosphatase A</fullName>
    </submittedName>
</protein>
<accession>A0ABS9KMU7</accession>
<dbReference type="PANTHER" id="PTHR36305">
    <property type="entry name" value="PHOSPHATIDYLGLYCEROPHOSPHATASE A"/>
    <property type="match status" value="1"/>
</dbReference>
<dbReference type="CDD" id="cd06971">
    <property type="entry name" value="PgpA"/>
    <property type="match status" value="1"/>
</dbReference>
<dbReference type="Pfam" id="PF04608">
    <property type="entry name" value="PgpA"/>
    <property type="match status" value="1"/>
</dbReference>
<keyword evidence="1" id="KW-0472">Membrane</keyword>
<organism evidence="3 4">
    <name type="scientific">Terrimonas ginsenosidimutans</name>
    <dbReference type="NCBI Taxonomy" id="2908004"/>
    <lineage>
        <taxon>Bacteria</taxon>
        <taxon>Pseudomonadati</taxon>
        <taxon>Bacteroidota</taxon>
        <taxon>Chitinophagia</taxon>
        <taxon>Chitinophagales</taxon>
        <taxon>Chitinophagaceae</taxon>
        <taxon>Terrimonas</taxon>
    </lineage>
</organism>
<evidence type="ECO:0000313" key="4">
    <source>
        <dbReference type="Proteomes" id="UP001165367"/>
    </source>
</evidence>
<feature type="transmembrane region" description="Helical" evidence="1">
    <location>
        <begin position="12"/>
        <end position="35"/>
    </location>
</feature>
<feature type="transmembrane region" description="Helical" evidence="1">
    <location>
        <begin position="125"/>
        <end position="147"/>
    </location>
</feature>
<dbReference type="PIRSF" id="PIRSF006162">
    <property type="entry name" value="PgpA"/>
    <property type="match status" value="1"/>
</dbReference>
<comment type="caution">
    <text evidence="3">The sequence shown here is derived from an EMBL/GenBank/DDBJ whole genome shotgun (WGS) entry which is preliminary data.</text>
</comment>
<gene>
    <name evidence="3" type="ORF">LZZ85_05135</name>
</gene>
<dbReference type="InterPro" id="IPR007686">
    <property type="entry name" value="YutG/PgpA"/>
</dbReference>
<evidence type="ECO:0000313" key="3">
    <source>
        <dbReference type="EMBL" id="MCG2613651.1"/>
    </source>
</evidence>
<dbReference type="InterPro" id="IPR036681">
    <property type="entry name" value="PgpA-like_sf"/>
</dbReference>
<keyword evidence="1" id="KW-0812">Transmembrane</keyword>
<keyword evidence="4" id="KW-1185">Reference proteome</keyword>
<keyword evidence="1" id="KW-1133">Transmembrane helix</keyword>
<dbReference type="EMBL" id="JAKLTR010000002">
    <property type="protein sequence ID" value="MCG2613651.1"/>
    <property type="molecule type" value="Genomic_DNA"/>
</dbReference>
<dbReference type="RefSeq" id="WP_237869187.1">
    <property type="nucleotide sequence ID" value="NZ_JAKLTR010000002.1"/>
</dbReference>
<reference evidence="3" key="1">
    <citation type="submission" date="2022-01" db="EMBL/GenBank/DDBJ databases">
        <authorList>
            <person name="Jo J.-H."/>
            <person name="Im W.-T."/>
        </authorList>
    </citation>
    <scope>NUCLEOTIDE SEQUENCE</scope>
    <source>
        <strain evidence="3">NA20</strain>
    </source>
</reference>
<evidence type="ECO:0000259" key="2">
    <source>
        <dbReference type="Pfam" id="PF04608"/>
    </source>
</evidence>
<name>A0ABS9KMU7_9BACT</name>
<feature type="domain" description="YutG/PgpA" evidence="2">
    <location>
        <begin position="11"/>
        <end position="143"/>
    </location>
</feature>